<protein>
    <submittedName>
        <fullName evidence="1">Uncharacterized protein</fullName>
    </submittedName>
</protein>
<dbReference type="SUPFAM" id="SSF56059">
    <property type="entry name" value="Glutathione synthetase ATP-binding domain-like"/>
    <property type="match status" value="1"/>
</dbReference>
<sequence>MGQSLVIPITSVEAQGRDLVGGKAANLACLADKGFLIPAGFCVTTVAFDAFSNLEPSRKFRELVESHARRVLKSSRTSKLIVRSSANVEDSPNHAFP</sequence>
<accession>X0WP90</accession>
<reference evidence="1" key="1">
    <citation type="journal article" date="2014" name="Front. Microbiol.">
        <title>High frequency of phylogenetically diverse reductive dehalogenase-homologous genes in deep subseafloor sedimentary metagenomes.</title>
        <authorList>
            <person name="Kawai M."/>
            <person name="Futagami T."/>
            <person name="Toyoda A."/>
            <person name="Takaki Y."/>
            <person name="Nishi S."/>
            <person name="Hori S."/>
            <person name="Arai W."/>
            <person name="Tsubouchi T."/>
            <person name="Morono Y."/>
            <person name="Uchiyama I."/>
            <person name="Ito T."/>
            <person name="Fujiyama A."/>
            <person name="Inagaki F."/>
            <person name="Takami H."/>
        </authorList>
    </citation>
    <scope>NUCLEOTIDE SEQUENCE</scope>
    <source>
        <strain evidence="1">Expedition CK06-06</strain>
    </source>
</reference>
<gene>
    <name evidence="1" type="ORF">S01H1_55793</name>
</gene>
<feature type="non-terminal residue" evidence="1">
    <location>
        <position position="97"/>
    </location>
</feature>
<name>X0WP90_9ZZZZ</name>
<evidence type="ECO:0000313" key="1">
    <source>
        <dbReference type="EMBL" id="GAG14486.1"/>
    </source>
</evidence>
<dbReference type="InterPro" id="IPR013815">
    <property type="entry name" value="ATP_grasp_subdomain_1"/>
</dbReference>
<dbReference type="Gene3D" id="3.30.1490.20">
    <property type="entry name" value="ATP-grasp fold, A domain"/>
    <property type="match status" value="1"/>
</dbReference>
<dbReference type="GO" id="GO:0005524">
    <property type="term" value="F:ATP binding"/>
    <property type="evidence" value="ECO:0007669"/>
    <property type="project" value="InterPro"/>
</dbReference>
<dbReference type="AlphaFoldDB" id="X0WP90"/>
<proteinExistence type="predicted"/>
<comment type="caution">
    <text evidence="1">The sequence shown here is derived from an EMBL/GenBank/DDBJ whole genome shotgun (WGS) entry which is preliminary data.</text>
</comment>
<dbReference type="EMBL" id="BARS01036282">
    <property type="protein sequence ID" value="GAG14486.1"/>
    <property type="molecule type" value="Genomic_DNA"/>
</dbReference>
<organism evidence="1">
    <name type="scientific">marine sediment metagenome</name>
    <dbReference type="NCBI Taxonomy" id="412755"/>
    <lineage>
        <taxon>unclassified sequences</taxon>
        <taxon>metagenomes</taxon>
        <taxon>ecological metagenomes</taxon>
    </lineage>
</organism>